<dbReference type="EMBL" id="QBLH01001169">
    <property type="protein sequence ID" value="TGZ52859.1"/>
    <property type="molecule type" value="Genomic_DNA"/>
</dbReference>
<protein>
    <submittedName>
        <fullName evidence="1">Uncharacterized protein</fullName>
    </submittedName>
</protein>
<dbReference type="AlphaFoldDB" id="A0A4S2KX89"/>
<comment type="caution">
    <text evidence="1">The sequence shown here is derived from an EMBL/GenBank/DDBJ whole genome shotgun (WGS) entry which is preliminary data.</text>
</comment>
<keyword evidence="2" id="KW-1185">Reference proteome</keyword>
<evidence type="ECO:0000313" key="2">
    <source>
        <dbReference type="Proteomes" id="UP000310200"/>
    </source>
</evidence>
<gene>
    <name evidence="1" type="ORF">DBV15_05185</name>
</gene>
<evidence type="ECO:0000313" key="1">
    <source>
        <dbReference type="EMBL" id="TGZ52859.1"/>
    </source>
</evidence>
<dbReference type="Proteomes" id="UP000310200">
    <property type="component" value="Unassembled WGS sequence"/>
</dbReference>
<reference evidence="1 2" key="1">
    <citation type="journal article" date="2019" name="Philos. Trans. R. Soc. Lond., B, Biol. Sci.">
        <title>Ant behaviour and brain gene expression of defending hosts depend on the ecological success of the intruding social parasite.</title>
        <authorList>
            <person name="Kaur R."/>
            <person name="Stoldt M."/>
            <person name="Jongepier E."/>
            <person name="Feldmeyer B."/>
            <person name="Menzel F."/>
            <person name="Bornberg-Bauer E."/>
            <person name="Foitzik S."/>
        </authorList>
    </citation>
    <scope>NUCLEOTIDE SEQUENCE [LARGE SCALE GENOMIC DNA]</scope>
    <source>
        <tissue evidence="1">Whole body</tissue>
    </source>
</reference>
<organism evidence="1 2">
    <name type="scientific">Temnothorax longispinosus</name>
    <dbReference type="NCBI Taxonomy" id="300112"/>
    <lineage>
        <taxon>Eukaryota</taxon>
        <taxon>Metazoa</taxon>
        <taxon>Ecdysozoa</taxon>
        <taxon>Arthropoda</taxon>
        <taxon>Hexapoda</taxon>
        <taxon>Insecta</taxon>
        <taxon>Pterygota</taxon>
        <taxon>Neoptera</taxon>
        <taxon>Endopterygota</taxon>
        <taxon>Hymenoptera</taxon>
        <taxon>Apocrita</taxon>
        <taxon>Aculeata</taxon>
        <taxon>Formicoidea</taxon>
        <taxon>Formicidae</taxon>
        <taxon>Myrmicinae</taxon>
        <taxon>Temnothorax</taxon>
    </lineage>
</organism>
<sequence length="90" mass="10375">MTTSAICKTFGEQGLRGHTPYCALHVKLNIEFINLNLQVYAIRFYTSSPLDCLKYVRFSVKGHSPEWNVLDRDHYLTALYAPVIVRIEVQ</sequence>
<accession>A0A4S2KX89</accession>
<proteinExistence type="predicted"/>
<name>A0A4S2KX89_9HYME</name>